<evidence type="ECO:0000313" key="4">
    <source>
        <dbReference type="Proteomes" id="UP000612456"/>
    </source>
</evidence>
<dbReference type="InterPro" id="IPR012854">
    <property type="entry name" value="Cu_amine_oxidase-like_N"/>
</dbReference>
<protein>
    <recommendedName>
        <fullName evidence="2">Copper amine oxidase-like N-terminal domain-containing protein</fullName>
    </recommendedName>
</protein>
<dbReference type="SUPFAM" id="SSF49299">
    <property type="entry name" value="PKD domain"/>
    <property type="match status" value="1"/>
</dbReference>
<evidence type="ECO:0000256" key="1">
    <source>
        <dbReference type="SAM" id="SignalP"/>
    </source>
</evidence>
<feature type="signal peptide" evidence="1">
    <location>
        <begin position="1"/>
        <end position="19"/>
    </location>
</feature>
<proteinExistence type="predicted"/>
<reference evidence="3" key="2">
    <citation type="submission" date="2020-09" db="EMBL/GenBank/DDBJ databases">
        <authorList>
            <person name="Sun Q."/>
            <person name="Zhou Y."/>
        </authorList>
    </citation>
    <scope>NUCLEOTIDE SEQUENCE</scope>
    <source>
        <strain evidence="3">CGMCC 1.15178</strain>
    </source>
</reference>
<dbReference type="Gene3D" id="2.60.40.10">
    <property type="entry name" value="Immunoglobulins"/>
    <property type="match status" value="1"/>
</dbReference>
<keyword evidence="4" id="KW-1185">Reference proteome</keyword>
<dbReference type="SUPFAM" id="SSF55383">
    <property type="entry name" value="Copper amine oxidase, domain N"/>
    <property type="match status" value="1"/>
</dbReference>
<dbReference type="Pfam" id="PF07833">
    <property type="entry name" value="Cu_amine_oxidN1"/>
    <property type="match status" value="1"/>
</dbReference>
<dbReference type="RefSeq" id="WP_188990390.1">
    <property type="nucleotide sequence ID" value="NZ_BMHP01000001.1"/>
</dbReference>
<gene>
    <name evidence="3" type="ORF">GCM10010911_13910</name>
</gene>
<feature type="domain" description="Copper amine oxidase-like N-terminal" evidence="2">
    <location>
        <begin position="68"/>
        <end position="164"/>
    </location>
</feature>
<evidence type="ECO:0000313" key="3">
    <source>
        <dbReference type="EMBL" id="GGD57331.1"/>
    </source>
</evidence>
<keyword evidence="1" id="KW-0732">Signal</keyword>
<feature type="chain" id="PRO_5039511673" description="Copper amine oxidase-like N-terminal domain-containing protein" evidence="1">
    <location>
        <begin position="20"/>
        <end position="667"/>
    </location>
</feature>
<accession>A0A916YQZ8</accession>
<dbReference type="Proteomes" id="UP000612456">
    <property type="component" value="Unassembled WGS sequence"/>
</dbReference>
<dbReference type="InterPro" id="IPR035986">
    <property type="entry name" value="PKD_dom_sf"/>
</dbReference>
<evidence type="ECO:0000259" key="2">
    <source>
        <dbReference type="Pfam" id="PF07833"/>
    </source>
</evidence>
<name>A0A916YQZ8_9BACL</name>
<reference evidence="3" key="1">
    <citation type="journal article" date="2014" name="Int. J. Syst. Evol. Microbiol.">
        <title>Complete genome sequence of Corynebacterium casei LMG S-19264T (=DSM 44701T), isolated from a smear-ripened cheese.</title>
        <authorList>
            <consortium name="US DOE Joint Genome Institute (JGI-PGF)"/>
            <person name="Walter F."/>
            <person name="Albersmeier A."/>
            <person name="Kalinowski J."/>
            <person name="Ruckert C."/>
        </authorList>
    </citation>
    <scope>NUCLEOTIDE SEQUENCE</scope>
    <source>
        <strain evidence="3">CGMCC 1.15178</strain>
    </source>
</reference>
<organism evidence="3 4">
    <name type="scientific">Paenibacillus nasutitermitis</name>
    <dbReference type="NCBI Taxonomy" id="1652958"/>
    <lineage>
        <taxon>Bacteria</taxon>
        <taxon>Bacillati</taxon>
        <taxon>Bacillota</taxon>
        <taxon>Bacilli</taxon>
        <taxon>Bacillales</taxon>
        <taxon>Paenibacillaceae</taxon>
        <taxon>Paenibacillus</taxon>
    </lineage>
</organism>
<sequence>MRFQSAGLAALLVSCGLSAGNTASALPADPAAQQISNLSNADQTSGALNFTLNSTSVQAGNKSYLSPRPMAVKNGVSYVGLRFMAERLGAKVLYDARTKETLVSSGTVELRYVTGSKTFKINGKAATLKGIAYADRNILMVPLTSFTQGLGLPYQFNGKKITVQLEVKPIASFRVQQSEIIAGETMVSYEPSSSSPRGLAIVDERWEGRQDTFSEPGSYTVSYSVMDEDGMWSDPYIQTLQVSRRNEAPVALFATDKGEYRMGEPVTITDQSTDDEDAITDRVWTNNEGAFFEPGTVTITLIVTDKHGASSEFRKDIRVLSEALYTEKEFRLLFTPQGKNIAIDGSAVKTMNALPYTYTTEPETLFRSSGPESVYEDGILYQDVITGTARFLLHHKNKTNRKAKIQVIAQNQGSEPALLHVTGEGLAGPTPHPELAGKLSLSRYFESILMGGSPKSIMLEPGQSMLVFDSLTAANPMSQNDIITFVGELTSDSAITYTSVLVAADKDPFAAFPALPALDPKESIVRGTFADSNRIFEYNDTVGGQTVKLSLTDNREDPFQYGTDGMKGTEAMNSGNYGVMYKLRLYRVAPHTLIAFNPRGGLFTGAALVNDKVINFSHLGTASAVNEASVLYRTGDAEEAVEIWISPSAGSNLPFCLLFMPLPEKRE</sequence>
<dbReference type="Gene3D" id="3.30.457.10">
    <property type="entry name" value="Copper amine oxidase-like, N-terminal domain"/>
    <property type="match status" value="1"/>
</dbReference>
<dbReference type="AlphaFoldDB" id="A0A916YQZ8"/>
<comment type="caution">
    <text evidence="3">The sequence shown here is derived from an EMBL/GenBank/DDBJ whole genome shotgun (WGS) entry which is preliminary data.</text>
</comment>
<dbReference type="EMBL" id="BMHP01000001">
    <property type="protein sequence ID" value="GGD57331.1"/>
    <property type="molecule type" value="Genomic_DNA"/>
</dbReference>
<dbReference type="PROSITE" id="PS51257">
    <property type="entry name" value="PROKAR_LIPOPROTEIN"/>
    <property type="match status" value="1"/>
</dbReference>
<dbReference type="InterPro" id="IPR013783">
    <property type="entry name" value="Ig-like_fold"/>
</dbReference>
<dbReference type="InterPro" id="IPR036582">
    <property type="entry name" value="Mao_N_sf"/>
</dbReference>